<dbReference type="GO" id="GO:0005524">
    <property type="term" value="F:ATP binding"/>
    <property type="evidence" value="ECO:0007669"/>
    <property type="project" value="UniProtKB-UniRule"/>
</dbReference>
<dbReference type="GO" id="GO:0007124">
    <property type="term" value="P:pseudohyphal growth"/>
    <property type="evidence" value="ECO:0007669"/>
    <property type="project" value="EnsemblFungi"/>
</dbReference>
<dbReference type="GO" id="GO:0000902">
    <property type="term" value="P:cell morphogenesis"/>
    <property type="evidence" value="ECO:0007669"/>
    <property type="project" value="EnsemblFungi"/>
</dbReference>
<evidence type="ECO:0000256" key="1">
    <source>
        <dbReference type="ARBA" id="ARBA00022527"/>
    </source>
</evidence>
<dbReference type="FunCoup" id="H2AZY8">
    <property type="interactions" value="299"/>
</dbReference>
<dbReference type="PROSITE" id="PS50011">
    <property type="entry name" value="PROTEIN_KINASE_DOM"/>
    <property type="match status" value="1"/>
</dbReference>
<dbReference type="GO" id="GO:0007165">
    <property type="term" value="P:signal transduction"/>
    <property type="evidence" value="ECO:0007669"/>
    <property type="project" value="TreeGrafter"/>
</dbReference>
<protein>
    <recommendedName>
        <fullName evidence="7">Protein kinase domain-containing protein</fullName>
    </recommendedName>
</protein>
<evidence type="ECO:0000256" key="5">
    <source>
        <dbReference type="ARBA" id="ARBA00022840"/>
    </source>
</evidence>
<gene>
    <name evidence="8" type="primary">KAFR0I01570</name>
    <name evidence="8" type="ORF">KAFR_0I01570</name>
</gene>
<evidence type="ECO:0000256" key="4">
    <source>
        <dbReference type="ARBA" id="ARBA00022777"/>
    </source>
</evidence>
<dbReference type="PANTHER" id="PTHR43895">
    <property type="entry name" value="CALCIUM/CALMODULIN-DEPENDENT PROTEIN KINASE KINASE-RELATED"/>
    <property type="match status" value="1"/>
</dbReference>
<organism evidence="8 9">
    <name type="scientific">Kazachstania africana (strain ATCC 22294 / BCRC 22015 / CBS 2517 / CECT 1963 / NBRC 1671 / NRRL Y-8276)</name>
    <name type="common">Yeast</name>
    <name type="synonym">Kluyveromyces africanus</name>
    <dbReference type="NCBI Taxonomy" id="1071382"/>
    <lineage>
        <taxon>Eukaryota</taxon>
        <taxon>Fungi</taxon>
        <taxon>Dikarya</taxon>
        <taxon>Ascomycota</taxon>
        <taxon>Saccharomycotina</taxon>
        <taxon>Saccharomycetes</taxon>
        <taxon>Saccharomycetales</taxon>
        <taxon>Saccharomycetaceae</taxon>
        <taxon>Kazachstania</taxon>
    </lineage>
</organism>
<keyword evidence="2" id="KW-0808">Transferase</keyword>
<dbReference type="EMBL" id="HE650829">
    <property type="protein sequence ID" value="CCF59938.1"/>
    <property type="molecule type" value="Genomic_DNA"/>
</dbReference>
<dbReference type="SMART" id="SM00220">
    <property type="entry name" value="S_TKc"/>
    <property type="match status" value="1"/>
</dbReference>
<keyword evidence="1" id="KW-0723">Serine/threonine-protein kinase</keyword>
<dbReference type="GeneID" id="13883574"/>
<dbReference type="Pfam" id="PF00069">
    <property type="entry name" value="Pkinase"/>
    <property type="match status" value="1"/>
</dbReference>
<accession>H2AZY8</accession>
<dbReference type="GO" id="GO:0000921">
    <property type="term" value="P:septin ring assembly"/>
    <property type="evidence" value="ECO:0007669"/>
    <property type="project" value="EnsemblFungi"/>
</dbReference>
<evidence type="ECO:0000256" key="6">
    <source>
        <dbReference type="PROSITE-ProRule" id="PRU10141"/>
    </source>
</evidence>
<dbReference type="GO" id="GO:0000023">
    <property type="term" value="P:maltose metabolic process"/>
    <property type="evidence" value="ECO:0007669"/>
    <property type="project" value="EnsemblFungi"/>
</dbReference>
<feature type="domain" description="Protein kinase" evidence="7">
    <location>
        <begin position="69"/>
        <end position="406"/>
    </location>
</feature>
<dbReference type="GO" id="GO:1902935">
    <property type="term" value="P:protein localization to septin ring"/>
    <property type="evidence" value="ECO:0007669"/>
    <property type="project" value="EnsemblFungi"/>
</dbReference>
<dbReference type="GO" id="GO:0007117">
    <property type="term" value="P:budding cell bud growth"/>
    <property type="evidence" value="ECO:0007669"/>
    <property type="project" value="EnsemblFungi"/>
</dbReference>
<dbReference type="InterPro" id="IPR008271">
    <property type="entry name" value="Ser/Thr_kinase_AS"/>
</dbReference>
<keyword evidence="3 6" id="KW-0547">Nucleotide-binding</keyword>
<dbReference type="PROSITE" id="PS00108">
    <property type="entry name" value="PROTEIN_KINASE_ST"/>
    <property type="match status" value="1"/>
</dbReference>
<dbReference type="STRING" id="1071382.H2AZY8"/>
<dbReference type="GO" id="GO:0000281">
    <property type="term" value="P:mitotic cytokinesis"/>
    <property type="evidence" value="ECO:0007669"/>
    <property type="project" value="EnsemblFungi"/>
</dbReference>
<dbReference type="InterPro" id="IPR017441">
    <property type="entry name" value="Protein_kinase_ATP_BS"/>
</dbReference>
<dbReference type="HOGENOM" id="CLU_019325_0_0_1"/>
<evidence type="ECO:0000259" key="7">
    <source>
        <dbReference type="PROSITE" id="PS50011"/>
    </source>
</evidence>
<evidence type="ECO:0000313" key="9">
    <source>
        <dbReference type="Proteomes" id="UP000005220"/>
    </source>
</evidence>
<evidence type="ECO:0000256" key="3">
    <source>
        <dbReference type="ARBA" id="ARBA00022741"/>
    </source>
</evidence>
<dbReference type="eggNOG" id="KOG0585">
    <property type="taxonomic scope" value="Eukaryota"/>
</dbReference>
<dbReference type="InterPro" id="IPR000719">
    <property type="entry name" value="Prot_kinase_dom"/>
</dbReference>
<feature type="binding site" evidence="6">
    <location>
        <position position="99"/>
    </location>
    <ligand>
        <name>ATP</name>
        <dbReference type="ChEBI" id="CHEBI:30616"/>
    </ligand>
</feature>
<dbReference type="SUPFAM" id="SSF56112">
    <property type="entry name" value="Protein kinase-like (PK-like)"/>
    <property type="match status" value="1"/>
</dbReference>
<sequence>MDQTKFPSLLTDLRSSSKAPISQSTSLPSQWKANYTSLIEQHTDQLNNFIRPHVNKLDDTISQNVINCYKIGSTLGRGQFGKVYKGVDFHTGKVVAIKKMSKKPMTSKLYSMNQIMRQIQIWKVLGMYDDLNSEEVVMLMNLFRIRWEVFVLSWLNYKRKYQKCDYVLELVECLDSVNSMNIWIVNEWSNLGELLWKREDRNVVITQWEKICGIGCNVSTFAEKVLKDIASGLKFLESVGCIHRDIKPSNILVDGNRKMLKISDFGSSLIVPEFLPFKIDESPSVVTNCFRNELNKIVGTPAFIAPEICQCVAESDSDTCAIDGFKADMWSLGVTIYCILYNELPFYGENEFDTYHKITNSALKDKLNGGQLNDLVIGRLLEKNPVERIGIMELSIILGLTMEPFQREMPKVPLKSEKAKPFRTILKKIMSIAGTKRKSKAKIAKQEVVSTTNINTLTAGSFSSASSSSESSLEQPVQITEFLDSLGSQADVNDNTSYIDSTAKAHPHVKLTSSRNIVNFKTYIQDREGN</sequence>
<keyword evidence="5 6" id="KW-0067">ATP-binding</keyword>
<reference evidence="8 9" key="1">
    <citation type="journal article" date="2011" name="Proc. Natl. Acad. Sci. U.S.A.">
        <title>Evolutionary erosion of yeast sex chromosomes by mating-type switching accidents.</title>
        <authorList>
            <person name="Gordon J.L."/>
            <person name="Armisen D."/>
            <person name="Proux-Wera E."/>
            <person name="Oheigeartaigh S.S."/>
            <person name="Byrne K.P."/>
            <person name="Wolfe K.H."/>
        </authorList>
    </citation>
    <scope>NUCLEOTIDE SEQUENCE [LARGE SCALE GENOMIC DNA]</scope>
    <source>
        <strain evidence="9">ATCC 22294 / BCRC 22015 / CBS 2517 / CECT 1963 / NBRC 1671 / NRRL Y-8276</strain>
    </source>
</reference>
<dbReference type="RefSeq" id="XP_003959073.1">
    <property type="nucleotide sequence ID" value="XM_003959024.1"/>
</dbReference>
<dbReference type="OrthoDB" id="68483at2759"/>
<dbReference type="Proteomes" id="UP000005220">
    <property type="component" value="Chromosome 9"/>
</dbReference>
<dbReference type="AlphaFoldDB" id="H2AZY8"/>
<dbReference type="KEGG" id="kaf:KAFR_0I01570"/>
<keyword evidence="4" id="KW-0418">Kinase</keyword>
<dbReference type="GO" id="GO:0004674">
    <property type="term" value="F:protein serine/threonine kinase activity"/>
    <property type="evidence" value="ECO:0007669"/>
    <property type="project" value="UniProtKB-KW"/>
</dbReference>
<name>H2AZY8_KAZAF</name>
<dbReference type="GO" id="GO:0000144">
    <property type="term" value="C:cellular bud neck septin ring"/>
    <property type="evidence" value="ECO:0007669"/>
    <property type="project" value="EnsemblFungi"/>
</dbReference>
<dbReference type="GO" id="GO:0042149">
    <property type="term" value="P:cellular response to glucose starvation"/>
    <property type="evidence" value="ECO:0007669"/>
    <property type="project" value="EnsemblFungi"/>
</dbReference>
<dbReference type="PANTHER" id="PTHR43895:SF150">
    <property type="entry name" value="SERINE_THREONINE-PROTEIN KINASE STK11"/>
    <property type="match status" value="1"/>
</dbReference>
<dbReference type="PROSITE" id="PS00107">
    <property type="entry name" value="PROTEIN_KINASE_ATP"/>
    <property type="match status" value="1"/>
</dbReference>
<dbReference type="Gene3D" id="1.10.510.10">
    <property type="entry name" value="Transferase(Phosphotransferase) domain 1"/>
    <property type="match status" value="1"/>
</dbReference>
<dbReference type="InterPro" id="IPR011009">
    <property type="entry name" value="Kinase-like_dom_sf"/>
</dbReference>
<evidence type="ECO:0000313" key="8">
    <source>
        <dbReference type="EMBL" id="CCF59938.1"/>
    </source>
</evidence>
<proteinExistence type="predicted"/>
<evidence type="ECO:0000256" key="2">
    <source>
        <dbReference type="ARBA" id="ARBA00022679"/>
    </source>
</evidence>
<keyword evidence="9" id="KW-1185">Reference proteome</keyword>
<dbReference type="InParanoid" id="H2AZY8"/>